<dbReference type="GO" id="GO:0000287">
    <property type="term" value="F:magnesium ion binding"/>
    <property type="evidence" value="ECO:0007669"/>
    <property type="project" value="TreeGrafter"/>
</dbReference>
<evidence type="ECO:0000313" key="10">
    <source>
        <dbReference type="Proteomes" id="UP000237271"/>
    </source>
</evidence>
<feature type="non-terminal residue" evidence="9">
    <location>
        <position position="164"/>
    </location>
</feature>
<keyword evidence="7" id="KW-0460">Magnesium</keyword>
<comment type="cofactor">
    <cofactor evidence="1">
        <name>Mg(2+)</name>
        <dbReference type="ChEBI" id="CHEBI:18420"/>
    </cofactor>
</comment>
<dbReference type="OrthoDB" id="27226at2759"/>
<keyword evidence="8" id="KW-0718">Serine biosynthesis</keyword>
<dbReference type="InterPro" id="IPR036412">
    <property type="entry name" value="HAD-like_sf"/>
</dbReference>
<name>A0A2P4YGU2_9STRA</name>
<evidence type="ECO:0000256" key="7">
    <source>
        <dbReference type="ARBA" id="ARBA00022842"/>
    </source>
</evidence>
<evidence type="ECO:0000256" key="4">
    <source>
        <dbReference type="ARBA" id="ARBA00022605"/>
    </source>
</evidence>
<proteinExistence type="predicted"/>
<dbReference type="GO" id="GO:0036424">
    <property type="term" value="F:L-phosphoserine phosphatase activity"/>
    <property type="evidence" value="ECO:0007669"/>
    <property type="project" value="TreeGrafter"/>
</dbReference>
<dbReference type="Gene3D" id="3.40.50.1000">
    <property type="entry name" value="HAD superfamily/HAD-like"/>
    <property type="match status" value="1"/>
</dbReference>
<keyword evidence="6" id="KW-0378">Hydrolase</keyword>
<dbReference type="PANTHER" id="PTHR43344">
    <property type="entry name" value="PHOSPHOSERINE PHOSPHATASE"/>
    <property type="match status" value="1"/>
</dbReference>
<protein>
    <recommendedName>
        <fullName evidence="3">phosphoserine phosphatase</fullName>
        <ecNumber evidence="3">3.1.3.3</ecNumber>
    </recommendedName>
</protein>
<evidence type="ECO:0000256" key="6">
    <source>
        <dbReference type="ARBA" id="ARBA00022801"/>
    </source>
</evidence>
<keyword evidence="10" id="KW-1185">Reference proteome</keyword>
<dbReference type="GO" id="GO:0005737">
    <property type="term" value="C:cytoplasm"/>
    <property type="evidence" value="ECO:0007669"/>
    <property type="project" value="TreeGrafter"/>
</dbReference>
<evidence type="ECO:0000256" key="1">
    <source>
        <dbReference type="ARBA" id="ARBA00001946"/>
    </source>
</evidence>
<keyword evidence="4" id="KW-0028">Amino-acid biosynthesis</keyword>
<comment type="caution">
    <text evidence="9">The sequence shown here is derived from an EMBL/GenBank/DDBJ whole genome shotgun (WGS) entry which is preliminary data.</text>
</comment>
<dbReference type="InterPro" id="IPR023214">
    <property type="entry name" value="HAD_sf"/>
</dbReference>
<evidence type="ECO:0000256" key="8">
    <source>
        <dbReference type="ARBA" id="ARBA00023299"/>
    </source>
</evidence>
<dbReference type="AlphaFoldDB" id="A0A2P4YGU2"/>
<accession>A0A2P4YGU2</accession>
<gene>
    <name evidence="9" type="ORF">PHPALM_5657</name>
</gene>
<dbReference type="EMBL" id="NCKW01003072">
    <property type="protein sequence ID" value="POM77026.1"/>
    <property type="molecule type" value="Genomic_DNA"/>
</dbReference>
<evidence type="ECO:0000256" key="3">
    <source>
        <dbReference type="ARBA" id="ARBA00012640"/>
    </source>
</evidence>
<comment type="pathway">
    <text evidence="2">Amino-acid biosynthesis; L-serine biosynthesis; L-serine from 3-phospho-D-glycerate: step 3/3.</text>
</comment>
<evidence type="ECO:0000313" key="9">
    <source>
        <dbReference type="EMBL" id="POM77026.1"/>
    </source>
</evidence>
<dbReference type="SUPFAM" id="SSF56784">
    <property type="entry name" value="HAD-like"/>
    <property type="match status" value="1"/>
</dbReference>
<sequence>MLVHRLTKFTLAAALGRQSRALSVLDRFTSSAQPETASDIWRSVGAVCFDVDSTVCEDEGIDVLAEHCGAGKAVQEWTTKAMNGNVKFEDALAARLDIIKPSSIKKLMATLQDKGIAVFLLSGYFAFFDVNGDYAGFDDAELTSRDGGKAQAIDVIKRIHGYEK</sequence>
<dbReference type="Proteomes" id="UP000237271">
    <property type="component" value="Unassembled WGS sequence"/>
</dbReference>
<dbReference type="PANTHER" id="PTHR43344:SF2">
    <property type="entry name" value="PHOSPHOSERINE PHOSPHATASE"/>
    <property type="match status" value="1"/>
</dbReference>
<keyword evidence="5" id="KW-0479">Metal-binding</keyword>
<dbReference type="GO" id="GO:0006564">
    <property type="term" value="P:L-serine biosynthetic process"/>
    <property type="evidence" value="ECO:0007669"/>
    <property type="project" value="UniProtKB-KW"/>
</dbReference>
<evidence type="ECO:0000256" key="2">
    <source>
        <dbReference type="ARBA" id="ARBA00005135"/>
    </source>
</evidence>
<reference evidence="9 10" key="1">
    <citation type="journal article" date="2017" name="Genome Biol. Evol.">
        <title>Phytophthora megakarya and P. palmivora, closely related causal agents of cacao black pod rot, underwent increases in genome sizes and gene numbers by different mechanisms.</title>
        <authorList>
            <person name="Ali S.S."/>
            <person name="Shao J."/>
            <person name="Lary D.J."/>
            <person name="Kronmiller B."/>
            <person name="Shen D."/>
            <person name="Strem M.D."/>
            <person name="Amoako-Attah I."/>
            <person name="Akrofi A.Y."/>
            <person name="Begoude B.A."/>
            <person name="Ten Hoopen G.M."/>
            <person name="Coulibaly K."/>
            <person name="Kebe B.I."/>
            <person name="Melnick R.L."/>
            <person name="Guiltinan M.J."/>
            <person name="Tyler B.M."/>
            <person name="Meinhardt L.W."/>
            <person name="Bailey B.A."/>
        </authorList>
    </citation>
    <scope>NUCLEOTIDE SEQUENCE [LARGE SCALE GENOMIC DNA]</scope>
    <source>
        <strain evidence="10">sbr112.9</strain>
    </source>
</reference>
<dbReference type="EC" id="3.1.3.3" evidence="3"/>
<evidence type="ECO:0000256" key="5">
    <source>
        <dbReference type="ARBA" id="ARBA00022723"/>
    </source>
</evidence>
<dbReference type="InterPro" id="IPR050582">
    <property type="entry name" value="HAD-like_SerB"/>
</dbReference>
<organism evidence="9 10">
    <name type="scientific">Phytophthora palmivora</name>
    <dbReference type="NCBI Taxonomy" id="4796"/>
    <lineage>
        <taxon>Eukaryota</taxon>
        <taxon>Sar</taxon>
        <taxon>Stramenopiles</taxon>
        <taxon>Oomycota</taxon>
        <taxon>Peronosporomycetes</taxon>
        <taxon>Peronosporales</taxon>
        <taxon>Peronosporaceae</taxon>
        <taxon>Phytophthora</taxon>
    </lineage>
</organism>